<dbReference type="AlphaFoldDB" id="A0A934VY61"/>
<keyword evidence="3" id="KW-1185">Reference proteome</keyword>
<dbReference type="RefSeq" id="WP_200273862.1">
    <property type="nucleotide sequence ID" value="NZ_JAENIJ010000058.1"/>
</dbReference>
<proteinExistence type="predicted"/>
<dbReference type="Proteomes" id="UP000603141">
    <property type="component" value="Unassembled WGS sequence"/>
</dbReference>
<evidence type="ECO:0000313" key="2">
    <source>
        <dbReference type="EMBL" id="MBK1884558.1"/>
    </source>
</evidence>
<accession>A0A934VY61</accession>
<name>A0A934VY61_9BACT</name>
<evidence type="ECO:0000313" key="3">
    <source>
        <dbReference type="Proteomes" id="UP000603141"/>
    </source>
</evidence>
<sequence length="221" mass="24658">MRIWLTTLLLIFTATLGVAEEEPAPETDQKPSIEQIDATHFKIGKISFNSKTREIEFQTTVNMDEGLLEFLLVHENGKIHESLLYTDISATNLNIALTLLHYKPTHGETLEKASRLQISLKWKEGDKERTATANELIQHSVKASAMPAGPWKYFGSAVSNGKYLPQITGDLIAIYTTQSAIITYPGESNDDDTVWFPYPKRVPAVGTPVTLIISPYPEDKP</sequence>
<comment type="caution">
    <text evidence="2">The sequence shown here is derived from an EMBL/GenBank/DDBJ whole genome shotgun (WGS) entry which is preliminary data.</text>
</comment>
<dbReference type="EMBL" id="JAENIJ010000058">
    <property type="protein sequence ID" value="MBK1884558.1"/>
    <property type="molecule type" value="Genomic_DNA"/>
</dbReference>
<keyword evidence="1" id="KW-0732">Signal</keyword>
<feature type="signal peptide" evidence="1">
    <location>
        <begin position="1"/>
        <end position="19"/>
    </location>
</feature>
<dbReference type="InterPro" id="IPR047750">
    <property type="entry name" value="YdjY-like"/>
</dbReference>
<reference evidence="2" key="1">
    <citation type="submission" date="2021-01" db="EMBL/GenBank/DDBJ databases">
        <title>Modified the classification status of verrucomicrobia.</title>
        <authorList>
            <person name="Feng X."/>
        </authorList>
    </citation>
    <scope>NUCLEOTIDE SEQUENCE</scope>
    <source>
        <strain evidence="2">KCTC 22041</strain>
    </source>
</reference>
<gene>
    <name evidence="2" type="ORF">JIN85_19235</name>
</gene>
<protein>
    <submittedName>
        <fullName evidence="2">Uncharacterized protein</fullName>
    </submittedName>
</protein>
<evidence type="ECO:0000256" key="1">
    <source>
        <dbReference type="SAM" id="SignalP"/>
    </source>
</evidence>
<dbReference type="NCBIfam" id="NF040466">
    <property type="entry name" value="ydjY_domain"/>
    <property type="match status" value="1"/>
</dbReference>
<feature type="chain" id="PRO_5037956117" evidence="1">
    <location>
        <begin position="20"/>
        <end position="221"/>
    </location>
</feature>
<organism evidence="2 3">
    <name type="scientific">Luteolibacter pohnpeiensis</name>
    <dbReference type="NCBI Taxonomy" id="454153"/>
    <lineage>
        <taxon>Bacteria</taxon>
        <taxon>Pseudomonadati</taxon>
        <taxon>Verrucomicrobiota</taxon>
        <taxon>Verrucomicrobiia</taxon>
        <taxon>Verrucomicrobiales</taxon>
        <taxon>Verrucomicrobiaceae</taxon>
        <taxon>Luteolibacter</taxon>
    </lineage>
</organism>